<evidence type="ECO:0000256" key="6">
    <source>
        <dbReference type="ARBA" id="ARBA00022801"/>
    </source>
</evidence>
<dbReference type="Pfam" id="PF02882">
    <property type="entry name" value="THF_DHG_CYH_C"/>
    <property type="match status" value="1"/>
</dbReference>
<comment type="function">
    <text evidence="12">Catalyzes the oxidation of 5,10-methylenetetrahydrofolate to 5,10-methenyltetrahydrofolate and then the hydrolysis of 5,10-methenyltetrahydrofolate to 10-formyltetrahydrofolate.</text>
</comment>
<dbReference type="PROSITE" id="PS00767">
    <property type="entry name" value="THF_DHG_CYH_2"/>
    <property type="match status" value="1"/>
</dbReference>
<dbReference type="SUPFAM" id="SSF53223">
    <property type="entry name" value="Aminoacid dehydrogenase-like, N-terminal domain"/>
    <property type="match status" value="1"/>
</dbReference>
<dbReference type="GO" id="GO:0005829">
    <property type="term" value="C:cytosol"/>
    <property type="evidence" value="ECO:0007669"/>
    <property type="project" value="TreeGrafter"/>
</dbReference>
<dbReference type="Pfam" id="PF00763">
    <property type="entry name" value="THF_DHG_CYH"/>
    <property type="match status" value="1"/>
</dbReference>
<evidence type="ECO:0000256" key="11">
    <source>
        <dbReference type="ARBA" id="ARBA00023268"/>
    </source>
</evidence>
<keyword evidence="5 12" id="KW-0658">Purine biosynthesis</keyword>
<dbReference type="RefSeq" id="WP_091509628.1">
    <property type="nucleotide sequence ID" value="NZ_FORP01000011.1"/>
</dbReference>
<dbReference type="GO" id="GO:0000105">
    <property type="term" value="P:L-histidine biosynthetic process"/>
    <property type="evidence" value="ECO:0007669"/>
    <property type="project" value="UniProtKB-KW"/>
</dbReference>
<comment type="pathway">
    <text evidence="1 12">One-carbon metabolism; tetrahydrofolate interconversion.</text>
</comment>
<dbReference type="InterPro" id="IPR020867">
    <property type="entry name" value="THF_DH/CycHdrlase_CS"/>
</dbReference>
<keyword evidence="8 12" id="KW-0560">Oxidoreductase</keyword>
<evidence type="ECO:0000259" key="13">
    <source>
        <dbReference type="Pfam" id="PF00763"/>
    </source>
</evidence>
<feature type="binding site" evidence="12">
    <location>
        <begin position="166"/>
        <end position="168"/>
    </location>
    <ligand>
        <name>NADP(+)</name>
        <dbReference type="ChEBI" id="CHEBI:58349"/>
    </ligand>
</feature>
<dbReference type="EC" id="1.5.1.5" evidence="12"/>
<evidence type="ECO:0000256" key="2">
    <source>
        <dbReference type="ARBA" id="ARBA00011738"/>
    </source>
</evidence>
<dbReference type="GO" id="GO:0006164">
    <property type="term" value="P:purine nucleotide biosynthetic process"/>
    <property type="evidence" value="ECO:0007669"/>
    <property type="project" value="UniProtKB-KW"/>
</dbReference>
<evidence type="ECO:0000259" key="14">
    <source>
        <dbReference type="Pfam" id="PF02882"/>
    </source>
</evidence>
<comment type="subunit">
    <text evidence="2 12">Homodimer.</text>
</comment>
<name>A0A1I3VLZ4_9PSEU</name>
<keyword evidence="9 12" id="KW-0368">Histidine biosynthesis</keyword>
<dbReference type="InterPro" id="IPR020631">
    <property type="entry name" value="THF_DH/CycHdrlase_NAD-bd_dom"/>
</dbReference>
<keyword evidence="4 12" id="KW-0028">Amino-acid biosynthesis</keyword>
<keyword evidence="7 12" id="KW-0521">NADP</keyword>
<dbReference type="Proteomes" id="UP000199025">
    <property type="component" value="Unassembled WGS sequence"/>
</dbReference>
<dbReference type="GO" id="GO:0009086">
    <property type="term" value="P:methionine biosynthetic process"/>
    <property type="evidence" value="ECO:0007669"/>
    <property type="project" value="UniProtKB-KW"/>
</dbReference>
<dbReference type="InterPro" id="IPR036291">
    <property type="entry name" value="NAD(P)-bd_dom_sf"/>
</dbReference>
<dbReference type="GO" id="GO:0004477">
    <property type="term" value="F:methenyltetrahydrofolate cyclohydrolase activity"/>
    <property type="evidence" value="ECO:0007669"/>
    <property type="project" value="UniProtKB-UniRule"/>
</dbReference>
<keyword evidence="10 12" id="KW-0486">Methionine biosynthesis</keyword>
<evidence type="ECO:0000256" key="4">
    <source>
        <dbReference type="ARBA" id="ARBA00022605"/>
    </source>
</evidence>
<comment type="catalytic activity">
    <reaction evidence="12">
        <text>(6R)-5,10-methenyltetrahydrofolate + H2O = (6R)-10-formyltetrahydrofolate + H(+)</text>
        <dbReference type="Rhea" id="RHEA:23700"/>
        <dbReference type="ChEBI" id="CHEBI:15377"/>
        <dbReference type="ChEBI" id="CHEBI:15378"/>
        <dbReference type="ChEBI" id="CHEBI:57455"/>
        <dbReference type="ChEBI" id="CHEBI:195366"/>
        <dbReference type="EC" id="3.5.4.9"/>
    </reaction>
</comment>
<dbReference type="AlphaFoldDB" id="A0A1I3VLZ4"/>
<evidence type="ECO:0000256" key="5">
    <source>
        <dbReference type="ARBA" id="ARBA00022755"/>
    </source>
</evidence>
<dbReference type="InterPro" id="IPR000672">
    <property type="entry name" value="THF_DH/CycHdrlase"/>
</dbReference>
<dbReference type="InterPro" id="IPR020630">
    <property type="entry name" value="THF_DH/CycHdrlase_cat_dom"/>
</dbReference>
<evidence type="ECO:0000256" key="3">
    <source>
        <dbReference type="ARBA" id="ARBA00022563"/>
    </source>
</evidence>
<keyword evidence="6 12" id="KW-0378">Hydrolase</keyword>
<evidence type="ECO:0000256" key="9">
    <source>
        <dbReference type="ARBA" id="ARBA00023102"/>
    </source>
</evidence>
<dbReference type="UniPathway" id="UPA00193"/>
<dbReference type="GO" id="GO:0035999">
    <property type="term" value="P:tetrahydrofolate interconversion"/>
    <property type="evidence" value="ECO:0007669"/>
    <property type="project" value="UniProtKB-UniRule"/>
</dbReference>
<accession>A0A1I3VLZ4</accession>
<dbReference type="Gene3D" id="3.40.50.720">
    <property type="entry name" value="NAD(P)-binding Rossmann-like Domain"/>
    <property type="match status" value="1"/>
</dbReference>
<dbReference type="FunFam" id="3.40.50.10860:FF:000005">
    <property type="entry name" value="C-1-tetrahydrofolate synthase, cytoplasmic, putative"/>
    <property type="match status" value="1"/>
</dbReference>
<feature type="domain" description="Tetrahydrofolate dehydrogenase/cyclohydrolase NAD(P)-binding" evidence="14">
    <location>
        <begin position="140"/>
        <end position="276"/>
    </location>
</feature>
<keyword evidence="3 12" id="KW-0554">One-carbon metabolism</keyword>
<dbReference type="STRING" id="115433.SAMN05421835_111108"/>
<dbReference type="PANTHER" id="PTHR48099">
    <property type="entry name" value="C-1-TETRAHYDROFOLATE SYNTHASE, CYTOPLASMIC-RELATED"/>
    <property type="match status" value="1"/>
</dbReference>
<comment type="catalytic activity">
    <reaction evidence="12">
        <text>(6R)-5,10-methylene-5,6,7,8-tetrahydrofolate + NADP(+) = (6R)-5,10-methenyltetrahydrofolate + NADPH</text>
        <dbReference type="Rhea" id="RHEA:22812"/>
        <dbReference type="ChEBI" id="CHEBI:15636"/>
        <dbReference type="ChEBI" id="CHEBI:57455"/>
        <dbReference type="ChEBI" id="CHEBI:57783"/>
        <dbReference type="ChEBI" id="CHEBI:58349"/>
        <dbReference type="EC" id="1.5.1.5"/>
    </reaction>
</comment>
<protein>
    <recommendedName>
        <fullName evidence="12">Bifunctional protein FolD</fullName>
    </recommendedName>
    <domain>
        <recommendedName>
            <fullName evidence="12">Methylenetetrahydrofolate dehydrogenase</fullName>
            <ecNumber evidence="12">1.5.1.5</ecNumber>
        </recommendedName>
    </domain>
    <domain>
        <recommendedName>
            <fullName evidence="12">Methenyltetrahydrofolate cyclohydrolase</fullName>
            <ecNumber evidence="12">3.5.4.9</ecNumber>
        </recommendedName>
    </domain>
</protein>
<dbReference type="EC" id="3.5.4.9" evidence="12"/>
<comment type="similarity">
    <text evidence="12">Belongs to the tetrahydrofolate dehydrogenase/cyclohydrolase family.</text>
</comment>
<evidence type="ECO:0000256" key="10">
    <source>
        <dbReference type="ARBA" id="ARBA00023167"/>
    </source>
</evidence>
<dbReference type="InterPro" id="IPR046346">
    <property type="entry name" value="Aminoacid_DH-like_N_sf"/>
</dbReference>
<evidence type="ECO:0000256" key="1">
    <source>
        <dbReference type="ARBA" id="ARBA00004777"/>
    </source>
</evidence>
<reference evidence="15 16" key="1">
    <citation type="submission" date="2016-10" db="EMBL/GenBank/DDBJ databases">
        <authorList>
            <person name="de Groot N.N."/>
        </authorList>
    </citation>
    <scope>NUCLEOTIDE SEQUENCE [LARGE SCALE GENOMIC DNA]</scope>
    <source>
        <strain evidence="15 16">DSM 44468</strain>
    </source>
</reference>
<dbReference type="Gene3D" id="3.40.50.10860">
    <property type="entry name" value="Leucine Dehydrogenase, chain A, domain 1"/>
    <property type="match status" value="1"/>
</dbReference>
<evidence type="ECO:0000256" key="7">
    <source>
        <dbReference type="ARBA" id="ARBA00022857"/>
    </source>
</evidence>
<dbReference type="PANTHER" id="PTHR48099:SF5">
    <property type="entry name" value="C-1-TETRAHYDROFOLATE SYNTHASE, CYTOPLASMIC"/>
    <property type="match status" value="1"/>
</dbReference>
<dbReference type="OrthoDB" id="9803580at2"/>
<feature type="domain" description="Tetrahydrofolate dehydrogenase/cyclohydrolase catalytic" evidence="13">
    <location>
        <begin position="6"/>
        <end position="121"/>
    </location>
</feature>
<keyword evidence="16" id="KW-1185">Reference proteome</keyword>
<dbReference type="CDD" id="cd01080">
    <property type="entry name" value="NAD_bind_m-THF_DH_Cyclohyd"/>
    <property type="match status" value="1"/>
</dbReference>
<evidence type="ECO:0000313" key="16">
    <source>
        <dbReference type="Proteomes" id="UP000199025"/>
    </source>
</evidence>
<comment type="caution">
    <text evidence="12">Lacks conserved residue(s) required for the propagation of feature annotation.</text>
</comment>
<sequence length="280" mass="29786">MTARILDGRATSAAMLDRVREEVAEFSREHGRVPVLATVLVGDDPASHTYVRMKANRCAKVGMESRRVELDAGISTETLVKTIRELSADPAVDGILLQHPVPGHIDERAAFEAIDPAKDVDGVTRTSFARMAFDEGGFASATPGGIMALLDAYEIPLSGKHAVVVGRSPILGKPVGMLLLARDATVTYCHSRTRDLAEHVARADIVVAAVGRPELIRGEWIKPGAVVVDAGYADNRGDVEYEAAAERASFITPVPGGVGPMTIATLLAQTVRAAREGTEK</sequence>
<keyword evidence="11 12" id="KW-0511">Multifunctional enzyme</keyword>
<proteinExistence type="inferred from homology"/>
<dbReference type="EMBL" id="FORP01000011">
    <property type="protein sequence ID" value="SFJ96434.1"/>
    <property type="molecule type" value="Genomic_DNA"/>
</dbReference>
<evidence type="ECO:0000313" key="15">
    <source>
        <dbReference type="EMBL" id="SFJ96434.1"/>
    </source>
</evidence>
<gene>
    <name evidence="12" type="primary">folD</name>
    <name evidence="15" type="ORF">SAMN05421835_111108</name>
</gene>
<dbReference type="SUPFAM" id="SSF51735">
    <property type="entry name" value="NAD(P)-binding Rossmann-fold domains"/>
    <property type="match status" value="1"/>
</dbReference>
<evidence type="ECO:0000256" key="12">
    <source>
        <dbReference type="HAMAP-Rule" id="MF_01576"/>
    </source>
</evidence>
<evidence type="ECO:0000256" key="8">
    <source>
        <dbReference type="ARBA" id="ARBA00023002"/>
    </source>
</evidence>
<dbReference type="HAMAP" id="MF_01576">
    <property type="entry name" value="THF_DHG_CYH"/>
    <property type="match status" value="1"/>
</dbReference>
<organism evidence="15 16">
    <name type="scientific">Amycolatopsis sacchari</name>
    <dbReference type="NCBI Taxonomy" id="115433"/>
    <lineage>
        <taxon>Bacteria</taxon>
        <taxon>Bacillati</taxon>
        <taxon>Actinomycetota</taxon>
        <taxon>Actinomycetes</taxon>
        <taxon>Pseudonocardiales</taxon>
        <taxon>Pseudonocardiaceae</taxon>
        <taxon>Amycolatopsis</taxon>
    </lineage>
</organism>
<dbReference type="FunFam" id="3.40.50.720:FF:000094">
    <property type="entry name" value="Bifunctional protein FolD"/>
    <property type="match status" value="1"/>
</dbReference>
<dbReference type="PRINTS" id="PR00085">
    <property type="entry name" value="THFDHDRGNASE"/>
</dbReference>
<dbReference type="GO" id="GO:0004488">
    <property type="term" value="F:methylenetetrahydrofolate dehydrogenase (NADP+) activity"/>
    <property type="evidence" value="ECO:0007669"/>
    <property type="project" value="UniProtKB-UniRule"/>
</dbReference>